<dbReference type="AlphaFoldDB" id="M1DYN1"/>
<evidence type="ECO:0000313" key="2">
    <source>
        <dbReference type="EnsemblPlants" id="PGSC0003DMT400096531"/>
    </source>
</evidence>
<feature type="compositionally biased region" description="Basic and acidic residues" evidence="1">
    <location>
        <begin position="56"/>
        <end position="65"/>
    </location>
</feature>
<evidence type="ECO:0008006" key="4">
    <source>
        <dbReference type="Google" id="ProtNLM"/>
    </source>
</evidence>
<dbReference type="Gramene" id="PGSC0003DMT400096531">
    <property type="protein sequence ID" value="PGSC0003DMT400096531"/>
    <property type="gene ID" value="PGSC0003DMG400046102"/>
</dbReference>
<feature type="region of interest" description="Disordered" evidence="1">
    <location>
        <begin position="1"/>
        <end position="86"/>
    </location>
</feature>
<dbReference type="HOGENOM" id="CLU_028647_6_1_1"/>
<feature type="compositionally biased region" description="Polar residues" evidence="1">
    <location>
        <begin position="69"/>
        <end position="79"/>
    </location>
</feature>
<evidence type="ECO:0000313" key="3">
    <source>
        <dbReference type="Proteomes" id="UP000011115"/>
    </source>
</evidence>
<sequence>MLGALFSEDITQPEPTCSRGKRPLPSRITDTTEEARKKKREHQQHEQARKVSIVNEELHQQRVREGNLGASSSRPTTEATVRDDVSTTDGAFRVIDSTTEGVILDDMGTTDGGPSVVPAVFRKPDPPAC</sequence>
<evidence type="ECO:0000256" key="1">
    <source>
        <dbReference type="SAM" id="MobiDB-lite"/>
    </source>
</evidence>
<keyword evidence="3" id="KW-1185">Reference proteome</keyword>
<proteinExistence type="predicted"/>
<feature type="region of interest" description="Disordered" evidence="1">
    <location>
        <begin position="103"/>
        <end position="129"/>
    </location>
</feature>
<dbReference type="InParanoid" id="M1DYN1"/>
<dbReference type="Proteomes" id="UP000011115">
    <property type="component" value="Unassembled WGS sequence"/>
</dbReference>
<reference evidence="3" key="1">
    <citation type="journal article" date="2011" name="Nature">
        <title>Genome sequence and analysis of the tuber crop potato.</title>
        <authorList>
            <consortium name="The Potato Genome Sequencing Consortium"/>
        </authorList>
    </citation>
    <scope>NUCLEOTIDE SEQUENCE [LARGE SCALE GENOMIC DNA]</scope>
    <source>
        <strain evidence="3">cv. DM1-3 516 R44</strain>
    </source>
</reference>
<accession>M1DYN1</accession>
<dbReference type="PaxDb" id="4113-PGSC0003DMT400096531"/>
<organism evidence="2 3">
    <name type="scientific">Solanum tuberosum</name>
    <name type="common">Potato</name>
    <dbReference type="NCBI Taxonomy" id="4113"/>
    <lineage>
        <taxon>Eukaryota</taxon>
        <taxon>Viridiplantae</taxon>
        <taxon>Streptophyta</taxon>
        <taxon>Embryophyta</taxon>
        <taxon>Tracheophyta</taxon>
        <taxon>Spermatophyta</taxon>
        <taxon>Magnoliopsida</taxon>
        <taxon>eudicotyledons</taxon>
        <taxon>Gunneridae</taxon>
        <taxon>Pentapetalae</taxon>
        <taxon>asterids</taxon>
        <taxon>lamiids</taxon>
        <taxon>Solanales</taxon>
        <taxon>Solanaceae</taxon>
        <taxon>Solanoideae</taxon>
        <taxon>Solaneae</taxon>
        <taxon>Solanum</taxon>
    </lineage>
</organism>
<reference evidence="2" key="2">
    <citation type="submission" date="2015-06" db="UniProtKB">
        <authorList>
            <consortium name="EnsemblPlants"/>
        </authorList>
    </citation>
    <scope>IDENTIFICATION</scope>
    <source>
        <strain evidence="2">DM1-3 516 R44</strain>
    </source>
</reference>
<name>M1DYN1_SOLTU</name>
<protein>
    <recommendedName>
        <fullName evidence="4">Integrase core domain containing protein</fullName>
    </recommendedName>
</protein>
<dbReference type="EnsemblPlants" id="PGSC0003DMT400096531">
    <property type="protein sequence ID" value="PGSC0003DMT400096531"/>
    <property type="gene ID" value="PGSC0003DMG400046102"/>
</dbReference>